<name>A0A645DBV4_9ZZZZ</name>
<protein>
    <recommendedName>
        <fullName evidence="3">HipA-like C-terminal domain-containing protein</fullName>
    </recommendedName>
</protein>
<dbReference type="GO" id="GO:0004674">
    <property type="term" value="F:protein serine/threonine kinase activity"/>
    <property type="evidence" value="ECO:0007669"/>
    <property type="project" value="TreeGrafter"/>
</dbReference>
<accession>A0A645DBV4</accession>
<dbReference type="InterPro" id="IPR052028">
    <property type="entry name" value="HipA_Ser/Thr_kinase"/>
</dbReference>
<feature type="domain" description="HipA-like C-terminal" evidence="3">
    <location>
        <begin position="9"/>
        <end position="106"/>
    </location>
</feature>
<dbReference type="EMBL" id="VSSQ01034754">
    <property type="protein sequence ID" value="MPM86801.1"/>
    <property type="molecule type" value="Genomic_DNA"/>
</dbReference>
<evidence type="ECO:0000256" key="1">
    <source>
        <dbReference type="ARBA" id="ARBA00022679"/>
    </source>
</evidence>
<evidence type="ECO:0000313" key="4">
    <source>
        <dbReference type="EMBL" id="MPM86801.1"/>
    </source>
</evidence>
<reference evidence="4" key="1">
    <citation type="submission" date="2019-08" db="EMBL/GenBank/DDBJ databases">
        <authorList>
            <person name="Kucharzyk K."/>
            <person name="Murdoch R.W."/>
            <person name="Higgins S."/>
            <person name="Loffler F."/>
        </authorList>
    </citation>
    <scope>NUCLEOTIDE SEQUENCE</scope>
</reference>
<comment type="caution">
    <text evidence="4">The sequence shown here is derived from an EMBL/GenBank/DDBJ whole genome shotgun (WGS) entry which is preliminary data.</text>
</comment>
<dbReference type="AlphaFoldDB" id="A0A645DBV4"/>
<evidence type="ECO:0000256" key="2">
    <source>
        <dbReference type="ARBA" id="ARBA00022777"/>
    </source>
</evidence>
<keyword evidence="1" id="KW-0808">Transferase</keyword>
<dbReference type="PANTHER" id="PTHR37419:SF8">
    <property type="entry name" value="TOXIN YJJJ"/>
    <property type="match status" value="1"/>
</dbReference>
<evidence type="ECO:0000259" key="3">
    <source>
        <dbReference type="Pfam" id="PF07804"/>
    </source>
</evidence>
<dbReference type="InterPro" id="IPR012893">
    <property type="entry name" value="HipA-like_C"/>
</dbReference>
<organism evidence="4">
    <name type="scientific">bioreactor metagenome</name>
    <dbReference type="NCBI Taxonomy" id="1076179"/>
    <lineage>
        <taxon>unclassified sequences</taxon>
        <taxon>metagenomes</taxon>
        <taxon>ecological metagenomes</taxon>
    </lineage>
</organism>
<dbReference type="PANTHER" id="PTHR37419">
    <property type="entry name" value="SERINE/THREONINE-PROTEIN KINASE TOXIN HIPA"/>
    <property type="match status" value="1"/>
</dbReference>
<proteinExistence type="predicted"/>
<keyword evidence="2" id="KW-0418">Kinase</keyword>
<gene>
    <name evidence="4" type="ORF">SDC9_133893</name>
</gene>
<dbReference type="Gene3D" id="1.10.1070.20">
    <property type="match status" value="1"/>
</dbReference>
<sequence>MERLKLLPAEKAQMFRRMVFNAVVRNHDDHTKNIAFLMMPDGVWHLAPAYDMAWAYKPGAKWTGQHQMSINGKRDGFTAEDFLAVAKHFDIAKPQEIINTVCETAQAFGDFAKEAGVTNDIVAQMLPEFRTYLKK</sequence>
<dbReference type="GO" id="GO:0005829">
    <property type="term" value="C:cytosol"/>
    <property type="evidence" value="ECO:0007669"/>
    <property type="project" value="TreeGrafter"/>
</dbReference>
<dbReference type="Pfam" id="PF07804">
    <property type="entry name" value="HipA_C"/>
    <property type="match status" value="1"/>
</dbReference>